<dbReference type="EMBL" id="MU069627">
    <property type="protein sequence ID" value="KAF5837132.1"/>
    <property type="molecule type" value="Genomic_DNA"/>
</dbReference>
<comment type="caution">
    <text evidence="2">The sequence shown here is derived from an EMBL/GenBank/DDBJ whole genome shotgun (WGS) entry which is preliminary data.</text>
</comment>
<feature type="compositionally biased region" description="Low complexity" evidence="1">
    <location>
        <begin position="115"/>
        <end position="136"/>
    </location>
</feature>
<accession>A0ABQ7GR95</accession>
<feature type="compositionally biased region" description="Low complexity" evidence="1">
    <location>
        <begin position="172"/>
        <end position="182"/>
    </location>
</feature>
<feature type="non-terminal residue" evidence="2">
    <location>
        <position position="219"/>
    </location>
</feature>
<feature type="region of interest" description="Disordered" evidence="1">
    <location>
        <begin position="53"/>
        <end position="183"/>
    </location>
</feature>
<feature type="compositionally biased region" description="Low complexity" evidence="1">
    <location>
        <begin position="84"/>
        <end position="106"/>
    </location>
</feature>
<dbReference type="Proteomes" id="UP000815325">
    <property type="component" value="Unassembled WGS sequence"/>
</dbReference>
<evidence type="ECO:0000256" key="1">
    <source>
        <dbReference type="SAM" id="MobiDB-lite"/>
    </source>
</evidence>
<feature type="compositionally biased region" description="Polar residues" evidence="1">
    <location>
        <begin position="71"/>
        <end position="80"/>
    </location>
</feature>
<gene>
    <name evidence="2" type="ORF">DUNSADRAFT_4809</name>
</gene>
<evidence type="ECO:0000313" key="2">
    <source>
        <dbReference type="EMBL" id="KAF5837132.1"/>
    </source>
</evidence>
<evidence type="ECO:0000313" key="3">
    <source>
        <dbReference type="Proteomes" id="UP000815325"/>
    </source>
</evidence>
<proteinExistence type="predicted"/>
<sequence>MGIYLGEAELVPAMPRKLNLAERERERLHRQAYGMRSPEEVPRRGDLARFVLPPLSLPTPVPDPFSAHAGSLSSNTSPANPSHPAEASGPVAAAPSSSSPTSLEQPTPEPATSISEPSAQASVSPSSESLPAAARPQPAASKPAETAERETAETAAAAAAAAPAPFPESMGSSTSTSNSNSSQAWCNFPVSLPLLSLHPLFERASAYYSRSPRGLSSLQ</sequence>
<reference evidence="2" key="1">
    <citation type="submission" date="2017-08" db="EMBL/GenBank/DDBJ databases">
        <authorList>
            <person name="Polle J.E."/>
            <person name="Barry K."/>
            <person name="Cushman J."/>
            <person name="Schmutz J."/>
            <person name="Tran D."/>
            <person name="Hathwaick L.T."/>
            <person name="Yim W.C."/>
            <person name="Jenkins J."/>
            <person name="Mckie-Krisberg Z.M."/>
            <person name="Prochnik S."/>
            <person name="Lindquist E."/>
            <person name="Dockter R.B."/>
            <person name="Adam C."/>
            <person name="Molina H."/>
            <person name="Bunkerborg J."/>
            <person name="Jin E."/>
            <person name="Buchheim M."/>
            <person name="Magnuson J."/>
        </authorList>
    </citation>
    <scope>NUCLEOTIDE SEQUENCE</scope>
    <source>
        <strain evidence="2">CCAP 19/18</strain>
    </source>
</reference>
<keyword evidence="3" id="KW-1185">Reference proteome</keyword>
<protein>
    <submittedName>
        <fullName evidence="2">Uncharacterized protein</fullName>
    </submittedName>
</protein>
<name>A0ABQ7GR95_DUNSA</name>
<organism evidence="2 3">
    <name type="scientific">Dunaliella salina</name>
    <name type="common">Green alga</name>
    <name type="synonym">Protococcus salinus</name>
    <dbReference type="NCBI Taxonomy" id="3046"/>
    <lineage>
        <taxon>Eukaryota</taxon>
        <taxon>Viridiplantae</taxon>
        <taxon>Chlorophyta</taxon>
        <taxon>core chlorophytes</taxon>
        <taxon>Chlorophyceae</taxon>
        <taxon>CS clade</taxon>
        <taxon>Chlamydomonadales</taxon>
        <taxon>Dunaliellaceae</taxon>
        <taxon>Dunaliella</taxon>
    </lineage>
</organism>
<feature type="compositionally biased region" description="Low complexity" evidence="1">
    <location>
        <begin position="153"/>
        <end position="163"/>
    </location>
</feature>